<evidence type="ECO:0000313" key="2">
    <source>
        <dbReference type="Proteomes" id="UP001309876"/>
    </source>
</evidence>
<proteinExistence type="predicted"/>
<organism evidence="1 2">
    <name type="scientific">Lithohypha guttulata</name>
    <dbReference type="NCBI Taxonomy" id="1690604"/>
    <lineage>
        <taxon>Eukaryota</taxon>
        <taxon>Fungi</taxon>
        <taxon>Dikarya</taxon>
        <taxon>Ascomycota</taxon>
        <taxon>Pezizomycotina</taxon>
        <taxon>Eurotiomycetes</taxon>
        <taxon>Chaetothyriomycetidae</taxon>
        <taxon>Chaetothyriales</taxon>
        <taxon>Trichomeriaceae</taxon>
        <taxon>Lithohypha</taxon>
    </lineage>
</organism>
<name>A0AAN7T4W5_9EURO</name>
<dbReference type="Proteomes" id="UP001309876">
    <property type="component" value="Unassembled WGS sequence"/>
</dbReference>
<evidence type="ECO:0000313" key="1">
    <source>
        <dbReference type="EMBL" id="KAK5088578.1"/>
    </source>
</evidence>
<dbReference type="AlphaFoldDB" id="A0AAN7T4W5"/>
<gene>
    <name evidence="1" type="ORF">LTR05_002798</name>
</gene>
<accession>A0AAN7T4W5</accession>
<dbReference type="EMBL" id="JAVRRJ010000002">
    <property type="protein sequence ID" value="KAK5088578.1"/>
    <property type="molecule type" value="Genomic_DNA"/>
</dbReference>
<reference evidence="1 2" key="1">
    <citation type="submission" date="2023-08" db="EMBL/GenBank/DDBJ databases">
        <title>Black Yeasts Isolated from many extreme environments.</title>
        <authorList>
            <person name="Coleine C."/>
            <person name="Stajich J.E."/>
            <person name="Selbmann L."/>
        </authorList>
    </citation>
    <scope>NUCLEOTIDE SEQUENCE [LARGE SCALE GENOMIC DNA]</scope>
    <source>
        <strain evidence="1 2">CCFEE 5910</strain>
    </source>
</reference>
<keyword evidence="2" id="KW-1185">Reference proteome</keyword>
<comment type="caution">
    <text evidence="1">The sequence shown here is derived from an EMBL/GenBank/DDBJ whole genome shotgun (WGS) entry which is preliminary data.</text>
</comment>
<sequence>MSPFVVNVSPAKAAGAETVETFAALVSLALATVLRLAPSALATAMGSEDKPGLISAASVTNFRTVLTVSPGAAITAVETALGVLADERVVDATAAAVQGAVTVIYPSVSISQL</sequence>
<protein>
    <submittedName>
        <fullName evidence="1">Uncharacterized protein</fullName>
    </submittedName>
</protein>